<accession>A0AAV7AH73</accession>
<keyword evidence="1" id="KW-0732">Signal</keyword>
<dbReference type="GO" id="GO:0006955">
    <property type="term" value="P:immune response"/>
    <property type="evidence" value="ECO:0007669"/>
    <property type="project" value="TreeGrafter"/>
</dbReference>
<dbReference type="InterPro" id="IPR013783">
    <property type="entry name" value="Ig-like_fold"/>
</dbReference>
<evidence type="ECO:0000259" key="5">
    <source>
        <dbReference type="PROSITE" id="PS50835"/>
    </source>
</evidence>
<dbReference type="Gene3D" id="2.60.40.10">
    <property type="entry name" value="Immunoglobulins"/>
    <property type="match status" value="1"/>
</dbReference>
<evidence type="ECO:0000256" key="4">
    <source>
        <dbReference type="ARBA" id="ARBA00023319"/>
    </source>
</evidence>
<protein>
    <recommendedName>
        <fullName evidence="5">Ig-like domain-containing protein</fullName>
    </recommendedName>
</protein>
<name>A0AAV7AH73_ENGPU</name>
<dbReference type="Pfam" id="PF13895">
    <property type="entry name" value="Ig_2"/>
    <property type="match status" value="1"/>
</dbReference>
<keyword evidence="2" id="KW-0677">Repeat</keyword>
<organism evidence="6 7">
    <name type="scientific">Engystomops pustulosus</name>
    <name type="common">Tungara frog</name>
    <name type="synonym">Physalaemus pustulosus</name>
    <dbReference type="NCBI Taxonomy" id="76066"/>
    <lineage>
        <taxon>Eukaryota</taxon>
        <taxon>Metazoa</taxon>
        <taxon>Chordata</taxon>
        <taxon>Craniata</taxon>
        <taxon>Vertebrata</taxon>
        <taxon>Euteleostomi</taxon>
        <taxon>Amphibia</taxon>
        <taxon>Batrachia</taxon>
        <taxon>Anura</taxon>
        <taxon>Neobatrachia</taxon>
        <taxon>Hyloidea</taxon>
        <taxon>Leptodactylidae</taxon>
        <taxon>Leiuperinae</taxon>
        <taxon>Engystomops</taxon>
    </lineage>
</organism>
<keyword evidence="7" id="KW-1185">Reference proteome</keyword>
<dbReference type="PROSITE" id="PS50835">
    <property type="entry name" value="IG_LIKE"/>
    <property type="match status" value="1"/>
</dbReference>
<keyword evidence="4" id="KW-0393">Immunoglobulin domain</keyword>
<evidence type="ECO:0000313" key="6">
    <source>
        <dbReference type="EMBL" id="KAG8560155.1"/>
    </source>
</evidence>
<keyword evidence="3" id="KW-1015">Disulfide bond</keyword>
<sequence>MSGTYKCRKEVKHHLIYYKHGDEDSIFVRELFTTPTITVSPNPVRKEQKMTLKCQTSLHPPRPNTQLQFAFYREGQIVQEFSNNDTYEVFNVHSEDCGKYLCEVKTIDGKVEKKSAEQLIQIEGEQR</sequence>
<dbReference type="Proteomes" id="UP000824782">
    <property type="component" value="Unassembled WGS sequence"/>
</dbReference>
<proteinExistence type="predicted"/>
<evidence type="ECO:0000256" key="2">
    <source>
        <dbReference type="ARBA" id="ARBA00022737"/>
    </source>
</evidence>
<dbReference type="EMBL" id="WNYA01000007">
    <property type="protein sequence ID" value="KAG8560155.1"/>
    <property type="molecule type" value="Genomic_DNA"/>
</dbReference>
<dbReference type="PANTHER" id="PTHR11481:SF64">
    <property type="entry name" value="FC RECEPTOR-LIKE PROTEIN 4"/>
    <property type="match status" value="1"/>
</dbReference>
<reference evidence="6" key="1">
    <citation type="thesis" date="2020" institute="ProQuest LLC" country="789 East Eisenhower Parkway, Ann Arbor, MI, USA">
        <title>Comparative Genomics and Chromosome Evolution.</title>
        <authorList>
            <person name="Mudd A.B."/>
        </authorList>
    </citation>
    <scope>NUCLEOTIDE SEQUENCE</scope>
    <source>
        <strain evidence="6">237g6f4</strain>
        <tissue evidence="6">Blood</tissue>
    </source>
</reference>
<dbReference type="GO" id="GO:0004888">
    <property type="term" value="F:transmembrane signaling receptor activity"/>
    <property type="evidence" value="ECO:0007669"/>
    <property type="project" value="TreeGrafter"/>
</dbReference>
<evidence type="ECO:0000256" key="1">
    <source>
        <dbReference type="ARBA" id="ARBA00022729"/>
    </source>
</evidence>
<comment type="caution">
    <text evidence="6">The sequence shown here is derived from an EMBL/GenBank/DDBJ whole genome shotgun (WGS) entry which is preliminary data.</text>
</comment>
<feature type="domain" description="Ig-like" evidence="5">
    <location>
        <begin position="35"/>
        <end position="112"/>
    </location>
</feature>
<evidence type="ECO:0000313" key="7">
    <source>
        <dbReference type="Proteomes" id="UP000824782"/>
    </source>
</evidence>
<dbReference type="FunFam" id="2.60.40.10:FF:000651">
    <property type="entry name" value="Fc receptor like 1"/>
    <property type="match status" value="1"/>
</dbReference>
<dbReference type="SUPFAM" id="SSF48726">
    <property type="entry name" value="Immunoglobulin"/>
    <property type="match status" value="1"/>
</dbReference>
<dbReference type="AlphaFoldDB" id="A0AAV7AH73"/>
<evidence type="ECO:0000256" key="3">
    <source>
        <dbReference type="ARBA" id="ARBA00023157"/>
    </source>
</evidence>
<dbReference type="InterPro" id="IPR036179">
    <property type="entry name" value="Ig-like_dom_sf"/>
</dbReference>
<dbReference type="InterPro" id="IPR050488">
    <property type="entry name" value="Ig_Fc_receptor"/>
</dbReference>
<gene>
    <name evidence="6" type="ORF">GDO81_014816</name>
</gene>
<dbReference type="GO" id="GO:0009897">
    <property type="term" value="C:external side of plasma membrane"/>
    <property type="evidence" value="ECO:0007669"/>
    <property type="project" value="TreeGrafter"/>
</dbReference>
<dbReference type="PANTHER" id="PTHR11481">
    <property type="entry name" value="IMMUNOGLOBULIN FC RECEPTOR"/>
    <property type="match status" value="1"/>
</dbReference>
<dbReference type="InterPro" id="IPR007110">
    <property type="entry name" value="Ig-like_dom"/>
</dbReference>
<dbReference type="GO" id="GO:0007166">
    <property type="term" value="P:cell surface receptor signaling pathway"/>
    <property type="evidence" value="ECO:0007669"/>
    <property type="project" value="TreeGrafter"/>
</dbReference>